<dbReference type="Proteomes" id="UP000198923">
    <property type="component" value="Unassembled WGS sequence"/>
</dbReference>
<organism evidence="3 4">
    <name type="scientific">Sinosporangium album</name>
    <dbReference type="NCBI Taxonomy" id="504805"/>
    <lineage>
        <taxon>Bacteria</taxon>
        <taxon>Bacillati</taxon>
        <taxon>Actinomycetota</taxon>
        <taxon>Actinomycetes</taxon>
        <taxon>Streptosporangiales</taxon>
        <taxon>Streptosporangiaceae</taxon>
        <taxon>Sinosporangium</taxon>
    </lineage>
</organism>
<dbReference type="STRING" id="504805.SAMN05421505_11633"/>
<evidence type="ECO:0000313" key="3">
    <source>
        <dbReference type="EMBL" id="SDH45459.1"/>
    </source>
</evidence>
<proteinExistence type="predicted"/>
<reference evidence="3 4" key="1">
    <citation type="submission" date="2016-10" db="EMBL/GenBank/DDBJ databases">
        <authorList>
            <person name="de Groot N.N."/>
        </authorList>
    </citation>
    <scope>NUCLEOTIDE SEQUENCE [LARGE SCALE GENOMIC DNA]</scope>
    <source>
        <strain evidence="3 4">CPCC 201354</strain>
    </source>
</reference>
<keyword evidence="4" id="KW-1185">Reference proteome</keyword>
<evidence type="ECO:0000313" key="4">
    <source>
        <dbReference type="Proteomes" id="UP000198923"/>
    </source>
</evidence>
<protein>
    <recommendedName>
        <fullName evidence="5">DUF4190 domain-containing protein</fullName>
    </recommendedName>
</protein>
<accession>A0A1G8CJD7</accession>
<dbReference type="RefSeq" id="WP_093171604.1">
    <property type="nucleotide sequence ID" value="NZ_FNCN01000016.1"/>
</dbReference>
<evidence type="ECO:0000256" key="2">
    <source>
        <dbReference type="SAM" id="Phobius"/>
    </source>
</evidence>
<gene>
    <name evidence="3" type="ORF">SAMN05421505_11633</name>
</gene>
<evidence type="ECO:0008006" key="5">
    <source>
        <dbReference type="Google" id="ProtNLM"/>
    </source>
</evidence>
<feature type="compositionally biased region" description="Low complexity" evidence="1">
    <location>
        <begin position="57"/>
        <end position="87"/>
    </location>
</feature>
<keyword evidence="2" id="KW-0472">Membrane</keyword>
<feature type="transmembrane region" description="Helical" evidence="2">
    <location>
        <begin position="148"/>
        <end position="176"/>
    </location>
</feature>
<keyword evidence="2" id="KW-1133">Transmembrane helix</keyword>
<dbReference type="EMBL" id="FNCN01000016">
    <property type="protein sequence ID" value="SDH45459.1"/>
    <property type="molecule type" value="Genomic_DNA"/>
</dbReference>
<sequence>MNSGQPPEGNPDPWNSPYGAGPQYGSPHEQPRTRAYDSGPHYGPEAGGHPPPPHPGTPYGHEPGYGQPDYGQPDYGQPGYGQPDYGQPGYGHPGYGRPDYAAQPYGQPYDPSGHGPVDYGNPYGPPTEYGYSGYGPPQPHPNSPRTHAIVALVISAVLALSCWVSIGGIIGLILSINALNKADQDPPSARRLLKGAWIAIGANAALLVVGFVLWIVFALTFY</sequence>
<feature type="region of interest" description="Disordered" evidence="1">
    <location>
        <begin position="1"/>
        <end position="117"/>
    </location>
</feature>
<feature type="compositionally biased region" description="Low complexity" evidence="1">
    <location>
        <begin position="39"/>
        <end position="48"/>
    </location>
</feature>
<dbReference type="AlphaFoldDB" id="A0A1G8CJD7"/>
<feature type="transmembrane region" description="Helical" evidence="2">
    <location>
        <begin position="196"/>
        <end position="221"/>
    </location>
</feature>
<name>A0A1G8CJD7_9ACTN</name>
<evidence type="ECO:0000256" key="1">
    <source>
        <dbReference type="SAM" id="MobiDB-lite"/>
    </source>
</evidence>
<keyword evidence="2" id="KW-0812">Transmembrane</keyword>